<dbReference type="Proteomes" id="UP000266089">
    <property type="component" value="Unassembled WGS sequence"/>
</dbReference>
<dbReference type="EMBL" id="QWKX01000019">
    <property type="protein sequence ID" value="RIH78018.1"/>
    <property type="molecule type" value="Genomic_DNA"/>
</dbReference>
<dbReference type="AlphaFoldDB" id="A0A399E2H7"/>
<proteinExistence type="predicted"/>
<dbReference type="SUPFAM" id="SSF144020">
    <property type="entry name" value="FdhE-like"/>
    <property type="match status" value="1"/>
</dbReference>
<organism evidence="1 2">
    <name type="scientific">Meiothermus taiwanensis</name>
    <dbReference type="NCBI Taxonomy" id="172827"/>
    <lineage>
        <taxon>Bacteria</taxon>
        <taxon>Thermotogati</taxon>
        <taxon>Deinococcota</taxon>
        <taxon>Deinococci</taxon>
        <taxon>Thermales</taxon>
        <taxon>Thermaceae</taxon>
        <taxon>Meiothermus</taxon>
    </lineage>
</organism>
<dbReference type="OrthoDB" id="9800776at2"/>
<evidence type="ECO:0000313" key="1">
    <source>
        <dbReference type="EMBL" id="RIH78018.1"/>
    </source>
</evidence>
<gene>
    <name evidence="1" type="ORF">Mcate_01034</name>
</gene>
<reference evidence="1 2" key="1">
    <citation type="submission" date="2018-08" db="EMBL/GenBank/DDBJ databases">
        <title>Meiothermus cateniformans JCM 15151 genome sequencing project.</title>
        <authorList>
            <person name="Da Costa M.S."/>
            <person name="Albuquerque L."/>
            <person name="Raposo P."/>
            <person name="Froufe H.J.C."/>
            <person name="Barroso C.S."/>
            <person name="Egas C."/>
        </authorList>
    </citation>
    <scope>NUCLEOTIDE SEQUENCE [LARGE SCALE GENOMIC DNA]</scope>
    <source>
        <strain evidence="1 2">JCM 15151</strain>
    </source>
</reference>
<accession>A0A399E2H7</accession>
<comment type="caution">
    <text evidence="1">The sequence shown here is derived from an EMBL/GenBank/DDBJ whole genome shotgun (WGS) entry which is preliminary data.</text>
</comment>
<protein>
    <submittedName>
        <fullName evidence="1">Uncharacterized protein</fullName>
    </submittedName>
</protein>
<sequence length="66" mass="7407">MGIPNGILHDLRAIRRTIEGVMLQYGRCPHCGRPLPAELERYTLLREGEPVVYCPQCGAEWGVQDA</sequence>
<evidence type="ECO:0000313" key="2">
    <source>
        <dbReference type="Proteomes" id="UP000266089"/>
    </source>
</evidence>
<name>A0A399E2H7_9DEIN</name>
<dbReference type="RefSeq" id="WP_147370681.1">
    <property type="nucleotide sequence ID" value="NZ_JBHSXZ010000070.1"/>
</dbReference>
<dbReference type="InterPro" id="IPR024064">
    <property type="entry name" value="FdhE-like_sf"/>
</dbReference>